<dbReference type="Gene3D" id="3.40.718.10">
    <property type="entry name" value="Isopropylmalate Dehydrogenase"/>
    <property type="match status" value="1"/>
</dbReference>
<evidence type="ECO:0000256" key="2">
    <source>
        <dbReference type="ARBA" id="ARBA00001946"/>
    </source>
</evidence>
<dbReference type="PROSITE" id="PS00470">
    <property type="entry name" value="IDH_IMDH"/>
    <property type="match status" value="1"/>
</dbReference>
<evidence type="ECO:0000256" key="4">
    <source>
        <dbReference type="ARBA" id="ARBA00011738"/>
    </source>
</evidence>
<comment type="function">
    <text evidence="18">Catalyzes the oxidative decarboxylation of isocitrate to 2-oxoglutarate and carbon dioxide with the concomitant reduction of NADP(+).</text>
</comment>
<evidence type="ECO:0000256" key="7">
    <source>
        <dbReference type="ARBA" id="ARBA00022435"/>
    </source>
</evidence>
<evidence type="ECO:0000256" key="5">
    <source>
        <dbReference type="ARBA" id="ARBA00013013"/>
    </source>
</evidence>
<dbReference type="OrthoDB" id="9806254at2"/>
<dbReference type="SUPFAM" id="SSF53659">
    <property type="entry name" value="Isocitrate/Isopropylmalate dehydrogenase-like"/>
    <property type="match status" value="1"/>
</dbReference>
<evidence type="ECO:0000256" key="17">
    <source>
        <dbReference type="ARBA" id="ARBA00031098"/>
    </source>
</evidence>
<dbReference type="GO" id="GO:0000287">
    <property type="term" value="F:magnesium ion binding"/>
    <property type="evidence" value="ECO:0007669"/>
    <property type="project" value="InterPro"/>
</dbReference>
<dbReference type="Proteomes" id="UP000320390">
    <property type="component" value="Chromosome"/>
</dbReference>
<keyword evidence="12 20" id="KW-0560">Oxidoreductase</keyword>
<protein>
    <recommendedName>
        <fullName evidence="6">Isocitrate dehydrogenase [NADP]</fullName>
        <ecNumber evidence="5">1.1.1.42</ecNumber>
    </recommendedName>
    <alternativeName>
        <fullName evidence="15">IDP</fullName>
    </alternativeName>
    <alternativeName>
        <fullName evidence="16">NADP(+)-specific ICDH</fullName>
    </alternativeName>
    <alternativeName>
        <fullName evidence="17">Oxalosuccinate decarboxylase</fullName>
    </alternativeName>
</protein>
<dbReference type="Pfam" id="PF00180">
    <property type="entry name" value="Iso_dh"/>
    <property type="match status" value="1"/>
</dbReference>
<dbReference type="InterPro" id="IPR024084">
    <property type="entry name" value="IsoPropMal-DH-like_dom"/>
</dbReference>
<reference evidence="20 21" key="1">
    <citation type="submission" date="2019-02" db="EMBL/GenBank/DDBJ databases">
        <title>Deep-cultivation of Planctomycetes and their phenomic and genomic characterization uncovers novel biology.</title>
        <authorList>
            <person name="Wiegand S."/>
            <person name="Jogler M."/>
            <person name="Boedeker C."/>
            <person name="Pinto D."/>
            <person name="Vollmers J."/>
            <person name="Rivas-Marin E."/>
            <person name="Kohn T."/>
            <person name="Peeters S.H."/>
            <person name="Heuer A."/>
            <person name="Rast P."/>
            <person name="Oberbeckmann S."/>
            <person name="Bunk B."/>
            <person name="Jeske O."/>
            <person name="Meyerdierks A."/>
            <person name="Storesund J.E."/>
            <person name="Kallscheuer N."/>
            <person name="Luecker S."/>
            <person name="Lage O.M."/>
            <person name="Pohl T."/>
            <person name="Merkel B.J."/>
            <person name="Hornburger P."/>
            <person name="Mueller R.-W."/>
            <person name="Bruemmer F."/>
            <person name="Labrenz M."/>
            <person name="Spormann A.M."/>
            <person name="Op den Camp H."/>
            <person name="Overmann J."/>
            <person name="Amann R."/>
            <person name="Jetten M.S.M."/>
            <person name="Mascher T."/>
            <person name="Medema M.H."/>
            <person name="Devos D.P."/>
            <person name="Kaster A.-K."/>
            <person name="Ovreas L."/>
            <person name="Rohde M."/>
            <person name="Galperin M.Y."/>
            <person name="Jogler C."/>
        </authorList>
    </citation>
    <scope>NUCLEOTIDE SEQUENCE [LARGE SCALE GENOMIC DNA]</scope>
    <source>
        <strain evidence="20 21">Poly30</strain>
    </source>
</reference>
<evidence type="ECO:0000256" key="11">
    <source>
        <dbReference type="ARBA" id="ARBA00022857"/>
    </source>
</evidence>
<proteinExistence type="inferred from homology"/>
<evidence type="ECO:0000313" key="21">
    <source>
        <dbReference type="Proteomes" id="UP000320390"/>
    </source>
</evidence>
<keyword evidence="9" id="KW-0479">Metal-binding</keyword>
<evidence type="ECO:0000256" key="18">
    <source>
        <dbReference type="ARBA" id="ARBA00046127"/>
    </source>
</evidence>
<keyword evidence="11" id="KW-0521">NADP</keyword>
<keyword evidence="13" id="KW-0464">Manganese</keyword>
<sequence>MTASSAQATKPVPIAVAYGDGIGPSIMEATLRILEAAKVPIAPERIEIGEKVYLSGVTSGMSPDAWEVLRRTRVFLKAPITTPQGGGYKSLNVTTRKTLGLYANVRPCRSFHPFVQSRHPGMDVTIIRENEEDTYGGIEHQQTPEVTQCLKLISRPGSERIVRYAFDYAERAGRRRVTCMVKDNIMKITDGLFRKCFEEEAARHPNIEADVMIIDIGTARIADMPGTFDVVVLPNLYGDIVSDVVAQLTGSVGIAGSANIGDDFAMFEAIHGSAPDIAGKGIANPSALIQGSLQMLVHLGFADHANLIQNAWLRTLEDGIITGDLVDSRGRRGDATTDLFANSVIQRLGDEPNTLSRASFKNAAPKSFETRAKASRPTKTLAGVDVFLDWDEDGRDPKVLGEKVTKLAGERLALDTIDNRGVKVYPDGFPETFCSDHWRCRFVAKDDGAVTHAEVIALLGRFSEAGFDFIKTEHLCRFDGKDGWSLSQGD</sequence>
<evidence type="ECO:0000256" key="16">
    <source>
        <dbReference type="ARBA" id="ARBA00029990"/>
    </source>
</evidence>
<dbReference type="AlphaFoldDB" id="A0A518ERU6"/>
<evidence type="ECO:0000256" key="6">
    <source>
        <dbReference type="ARBA" id="ARBA00019562"/>
    </source>
</evidence>
<evidence type="ECO:0000256" key="12">
    <source>
        <dbReference type="ARBA" id="ARBA00023002"/>
    </source>
</evidence>
<evidence type="ECO:0000256" key="15">
    <source>
        <dbReference type="ARBA" id="ARBA00029765"/>
    </source>
</evidence>
<gene>
    <name evidence="20" type="primary">icd_2</name>
    <name evidence="20" type="ORF">Poly30_23220</name>
</gene>
<comment type="subunit">
    <text evidence="4">Homodimer.</text>
</comment>
<dbReference type="InterPro" id="IPR040978">
    <property type="entry name" value="Isocitrate_DH_TT1725_C"/>
</dbReference>
<dbReference type="GO" id="GO:0051287">
    <property type="term" value="F:NAD binding"/>
    <property type="evidence" value="ECO:0007669"/>
    <property type="project" value="InterPro"/>
</dbReference>
<name>A0A518ERU6_9BACT</name>
<accession>A0A518ERU6</accession>
<evidence type="ECO:0000256" key="8">
    <source>
        <dbReference type="ARBA" id="ARBA00022532"/>
    </source>
</evidence>
<keyword evidence="7" id="KW-0329">Glyoxylate bypass</keyword>
<evidence type="ECO:0000256" key="13">
    <source>
        <dbReference type="ARBA" id="ARBA00023211"/>
    </source>
</evidence>
<comment type="catalytic activity">
    <reaction evidence="14">
        <text>D-threo-isocitrate + NADP(+) = 2-oxoglutarate + CO2 + NADPH</text>
        <dbReference type="Rhea" id="RHEA:19629"/>
        <dbReference type="ChEBI" id="CHEBI:15562"/>
        <dbReference type="ChEBI" id="CHEBI:16526"/>
        <dbReference type="ChEBI" id="CHEBI:16810"/>
        <dbReference type="ChEBI" id="CHEBI:57783"/>
        <dbReference type="ChEBI" id="CHEBI:58349"/>
        <dbReference type="EC" id="1.1.1.42"/>
    </reaction>
</comment>
<comment type="cofactor">
    <cofactor evidence="1">
        <name>Mn(2+)</name>
        <dbReference type="ChEBI" id="CHEBI:29035"/>
    </cofactor>
</comment>
<dbReference type="NCBIfam" id="NF006673">
    <property type="entry name" value="PRK09222.1"/>
    <property type="match status" value="1"/>
</dbReference>
<evidence type="ECO:0000256" key="14">
    <source>
        <dbReference type="ARBA" id="ARBA00023554"/>
    </source>
</evidence>
<dbReference type="InterPro" id="IPR019818">
    <property type="entry name" value="IsoCit/isopropylmalate_DH_CS"/>
</dbReference>
<evidence type="ECO:0000256" key="10">
    <source>
        <dbReference type="ARBA" id="ARBA00022842"/>
    </source>
</evidence>
<evidence type="ECO:0000256" key="1">
    <source>
        <dbReference type="ARBA" id="ARBA00001936"/>
    </source>
</evidence>
<comment type="cofactor">
    <cofactor evidence="2">
        <name>Mg(2+)</name>
        <dbReference type="ChEBI" id="CHEBI:18420"/>
    </cofactor>
</comment>
<organism evidence="20 21">
    <name type="scientific">Saltatorellus ferox</name>
    <dbReference type="NCBI Taxonomy" id="2528018"/>
    <lineage>
        <taxon>Bacteria</taxon>
        <taxon>Pseudomonadati</taxon>
        <taxon>Planctomycetota</taxon>
        <taxon>Planctomycetia</taxon>
        <taxon>Planctomycetia incertae sedis</taxon>
        <taxon>Saltatorellus</taxon>
    </lineage>
</organism>
<dbReference type="RefSeq" id="WP_145197306.1">
    <property type="nucleotide sequence ID" value="NZ_CP036434.1"/>
</dbReference>
<dbReference type="NCBIfam" id="TIGR02924">
    <property type="entry name" value="ICDH_alpha"/>
    <property type="match status" value="1"/>
</dbReference>
<evidence type="ECO:0000256" key="9">
    <source>
        <dbReference type="ARBA" id="ARBA00022723"/>
    </source>
</evidence>
<dbReference type="GO" id="GO:0006097">
    <property type="term" value="P:glyoxylate cycle"/>
    <property type="evidence" value="ECO:0007669"/>
    <property type="project" value="UniProtKB-KW"/>
</dbReference>
<dbReference type="SMART" id="SM01329">
    <property type="entry name" value="Iso_dh"/>
    <property type="match status" value="1"/>
</dbReference>
<evidence type="ECO:0000313" key="20">
    <source>
        <dbReference type="EMBL" id="QDV06807.1"/>
    </source>
</evidence>
<keyword evidence="8" id="KW-0816">Tricarboxylic acid cycle</keyword>
<dbReference type="PANTHER" id="PTHR11835:SF43">
    <property type="entry name" value="ISOPROPYLMALATE DEHYDROGENASE-LIKE DOMAIN-CONTAINING PROTEIN"/>
    <property type="match status" value="1"/>
</dbReference>
<feature type="domain" description="Isopropylmalate dehydrogenase-like" evidence="19">
    <location>
        <begin position="13"/>
        <end position="344"/>
    </location>
</feature>
<comment type="similarity">
    <text evidence="3">Belongs to the isocitrate and isopropylmalate dehydrogenases family.</text>
</comment>
<dbReference type="EMBL" id="CP036434">
    <property type="protein sequence ID" value="QDV06807.1"/>
    <property type="molecule type" value="Genomic_DNA"/>
</dbReference>
<dbReference type="Pfam" id="PF18324">
    <property type="entry name" value="Isocitrate_DH_C_bact"/>
    <property type="match status" value="1"/>
</dbReference>
<dbReference type="GO" id="GO:0006099">
    <property type="term" value="P:tricarboxylic acid cycle"/>
    <property type="evidence" value="ECO:0007669"/>
    <property type="project" value="UniProtKB-KW"/>
</dbReference>
<dbReference type="GO" id="GO:0004450">
    <property type="term" value="F:isocitrate dehydrogenase (NADP+) activity"/>
    <property type="evidence" value="ECO:0007669"/>
    <property type="project" value="UniProtKB-EC"/>
</dbReference>
<dbReference type="FunFam" id="3.40.718.10:FF:000020">
    <property type="entry name" value="Isocitrate dehydrogenase"/>
    <property type="match status" value="1"/>
</dbReference>
<evidence type="ECO:0000259" key="19">
    <source>
        <dbReference type="SMART" id="SM01329"/>
    </source>
</evidence>
<dbReference type="GO" id="GO:0006102">
    <property type="term" value="P:isocitrate metabolic process"/>
    <property type="evidence" value="ECO:0007669"/>
    <property type="project" value="TreeGrafter"/>
</dbReference>
<keyword evidence="21" id="KW-1185">Reference proteome</keyword>
<evidence type="ECO:0000256" key="3">
    <source>
        <dbReference type="ARBA" id="ARBA00007769"/>
    </source>
</evidence>
<dbReference type="InterPro" id="IPR014273">
    <property type="entry name" value="Isocitrate_DH_bac-typ"/>
</dbReference>
<dbReference type="InterPro" id="IPR046997">
    <property type="entry name" value="Isocitrate_DH_TT1725_C_sf"/>
</dbReference>
<dbReference type="GO" id="GO:0004449">
    <property type="term" value="F:isocitrate dehydrogenase (NAD+) activity"/>
    <property type="evidence" value="ECO:0007669"/>
    <property type="project" value="TreeGrafter"/>
</dbReference>
<dbReference type="PANTHER" id="PTHR11835">
    <property type="entry name" value="DECARBOXYLATING DEHYDROGENASES-ISOCITRATE, ISOPROPYLMALATE, TARTRATE"/>
    <property type="match status" value="1"/>
</dbReference>
<keyword evidence="10" id="KW-0460">Magnesium</keyword>
<dbReference type="EC" id="1.1.1.42" evidence="5"/>
<dbReference type="Gene3D" id="3.30.70.1570">
    <property type="match status" value="1"/>
</dbReference>